<proteinExistence type="predicted"/>
<dbReference type="OrthoDB" id="9129295at2"/>
<dbReference type="AlphaFoldDB" id="A0A5C5X300"/>
<protein>
    <recommendedName>
        <fullName evidence="2">DUF2786 domain-containing protein</fullName>
    </recommendedName>
</protein>
<feature type="domain" description="DUF2786" evidence="2">
    <location>
        <begin position="162"/>
        <end position="202"/>
    </location>
</feature>
<evidence type="ECO:0000256" key="1">
    <source>
        <dbReference type="SAM" id="MobiDB-lite"/>
    </source>
</evidence>
<feature type="region of interest" description="Disordered" evidence="1">
    <location>
        <begin position="357"/>
        <end position="397"/>
    </location>
</feature>
<dbReference type="EMBL" id="SJPK01000012">
    <property type="protein sequence ID" value="TWT56562.1"/>
    <property type="molecule type" value="Genomic_DNA"/>
</dbReference>
<evidence type="ECO:0000313" key="4">
    <source>
        <dbReference type="Proteomes" id="UP000318053"/>
    </source>
</evidence>
<gene>
    <name evidence="3" type="ORF">CA85_40950</name>
</gene>
<comment type="caution">
    <text evidence="3">The sequence shown here is derived from an EMBL/GenBank/DDBJ whole genome shotgun (WGS) entry which is preliminary data.</text>
</comment>
<accession>A0A5C5X300</accession>
<name>A0A5C5X300_9BACT</name>
<feature type="compositionally biased region" description="Basic residues" evidence="1">
    <location>
        <begin position="384"/>
        <end position="397"/>
    </location>
</feature>
<dbReference type="Pfam" id="PF10979">
    <property type="entry name" value="DUF2786"/>
    <property type="match status" value="1"/>
</dbReference>
<organism evidence="3 4">
    <name type="scientific">Allorhodopirellula solitaria</name>
    <dbReference type="NCBI Taxonomy" id="2527987"/>
    <lineage>
        <taxon>Bacteria</taxon>
        <taxon>Pseudomonadati</taxon>
        <taxon>Planctomycetota</taxon>
        <taxon>Planctomycetia</taxon>
        <taxon>Pirellulales</taxon>
        <taxon>Pirellulaceae</taxon>
        <taxon>Allorhodopirellula</taxon>
    </lineage>
</organism>
<dbReference type="InterPro" id="IPR024498">
    <property type="entry name" value="DUF2786"/>
</dbReference>
<dbReference type="RefSeq" id="WP_146392969.1">
    <property type="nucleotide sequence ID" value="NZ_SJPK01000012.1"/>
</dbReference>
<evidence type="ECO:0000259" key="2">
    <source>
        <dbReference type="Pfam" id="PF10979"/>
    </source>
</evidence>
<evidence type="ECO:0000313" key="3">
    <source>
        <dbReference type="EMBL" id="TWT56562.1"/>
    </source>
</evidence>
<dbReference type="Proteomes" id="UP000318053">
    <property type="component" value="Unassembled WGS sequence"/>
</dbReference>
<sequence>MELIWDDGGRSASGYVGLAGDCVTRAIAIATGTSYRDVYRALGEISEMTPRNGVLTSVAGEYLETLGWVESPGCETALAPDRLPKGPVIVQLNAPKHRRSGHFCSVIDHVIYDTWNPSDDDNFVVSAYWTRPEITGESTLPVASRLAHRNAEESLTQKEFNKVLHRLRSLDSTASNSASTEGEKRNALRMMQNLLLRHNLSRDDIVEQDNVDNMRFTNMACPVNGRRACGWEKGLAAYVVNEIFPLTSWYFGTRGARTLFWFYGPKDDVDNCIALFRELLLTIAASAQLQYGGYARGSGASYAEGYVNGLPRYHTSGPGDQQANESALIHARTLAVKQASREWLKLECDISIVLKGSSGRSQHDPDAASRGKTHGSKHDLRGASGRKRIGHSSGVRR</sequence>
<keyword evidence="4" id="KW-1185">Reference proteome</keyword>
<reference evidence="3 4" key="1">
    <citation type="submission" date="2019-02" db="EMBL/GenBank/DDBJ databases">
        <title>Deep-cultivation of Planctomycetes and their phenomic and genomic characterization uncovers novel biology.</title>
        <authorList>
            <person name="Wiegand S."/>
            <person name="Jogler M."/>
            <person name="Boedeker C."/>
            <person name="Pinto D."/>
            <person name="Vollmers J."/>
            <person name="Rivas-Marin E."/>
            <person name="Kohn T."/>
            <person name="Peeters S.H."/>
            <person name="Heuer A."/>
            <person name="Rast P."/>
            <person name="Oberbeckmann S."/>
            <person name="Bunk B."/>
            <person name="Jeske O."/>
            <person name="Meyerdierks A."/>
            <person name="Storesund J.E."/>
            <person name="Kallscheuer N."/>
            <person name="Luecker S."/>
            <person name="Lage O.M."/>
            <person name="Pohl T."/>
            <person name="Merkel B.J."/>
            <person name="Hornburger P."/>
            <person name="Mueller R.-W."/>
            <person name="Bruemmer F."/>
            <person name="Labrenz M."/>
            <person name="Spormann A.M."/>
            <person name="Op Den Camp H."/>
            <person name="Overmann J."/>
            <person name="Amann R."/>
            <person name="Jetten M.S.M."/>
            <person name="Mascher T."/>
            <person name="Medema M.H."/>
            <person name="Devos D.P."/>
            <person name="Kaster A.-K."/>
            <person name="Ovreas L."/>
            <person name="Rohde M."/>
            <person name="Galperin M.Y."/>
            <person name="Jogler C."/>
        </authorList>
    </citation>
    <scope>NUCLEOTIDE SEQUENCE [LARGE SCALE GENOMIC DNA]</scope>
    <source>
        <strain evidence="3 4">CA85</strain>
    </source>
</reference>